<protein>
    <recommendedName>
        <fullName evidence="5">Transaldolase</fullName>
    </recommendedName>
</protein>
<reference evidence="4" key="1">
    <citation type="submission" date="2024-06" db="EMBL/GenBank/DDBJ databases">
        <title>Multi-omics analyses provide insights into the biosynthesis of the anticancer antibiotic pleurotin in Hohenbuehelia grisea.</title>
        <authorList>
            <person name="Weaver J.A."/>
            <person name="Alberti F."/>
        </authorList>
    </citation>
    <scope>NUCLEOTIDE SEQUENCE [LARGE SCALE GENOMIC DNA]</scope>
    <source>
        <strain evidence="4">T-177</strain>
    </source>
</reference>
<dbReference type="EMBL" id="JASNQZ010000008">
    <property type="protein sequence ID" value="KAL0953719.1"/>
    <property type="molecule type" value="Genomic_DNA"/>
</dbReference>
<evidence type="ECO:0008006" key="5">
    <source>
        <dbReference type="Google" id="ProtNLM"/>
    </source>
</evidence>
<dbReference type="Pfam" id="PF00923">
    <property type="entry name" value="TAL_FSA"/>
    <property type="match status" value="1"/>
</dbReference>
<dbReference type="InterPro" id="IPR001585">
    <property type="entry name" value="TAL/FSA"/>
</dbReference>
<keyword evidence="4" id="KW-1185">Reference proteome</keyword>
<feature type="compositionally biased region" description="Pro residues" evidence="2">
    <location>
        <begin position="31"/>
        <end position="41"/>
    </location>
</feature>
<dbReference type="Proteomes" id="UP001556367">
    <property type="component" value="Unassembled WGS sequence"/>
</dbReference>
<evidence type="ECO:0000313" key="3">
    <source>
        <dbReference type="EMBL" id="KAL0953719.1"/>
    </source>
</evidence>
<evidence type="ECO:0000313" key="4">
    <source>
        <dbReference type="Proteomes" id="UP001556367"/>
    </source>
</evidence>
<sequence length="493" mass="53813">MTFPKTIEALRSQLRQSTSKPRPHSKASPYARPPTPTPPQLPEAGPSTPSPRPQKSPRNGAPSGLRRNNSSRAGTPALSPSRPRSQRFMQKMLAASSPQSLSNGWASSQTRPNTPDPLSSPLLEVLRRYRVPILHDTISQPYNSLPRLAGCILTPSAINTSLSNNEIFYHVQTAAAIELQRLQYNKLGLSPTAYAALRDTFMVELGAMILDTQRGPLITYIDVKLDSTVQDMVKAACALMDKFIAKNYSPSRIIISIPATQPGVRAAKILSDVHQIQVNLTHVTGVLHAAVCAQAHATCITIAAQPMIDYFNGHDGPTGQDHIRSIHLYYKLHNIPTKIIGTQFGTAAQVCRLASSFDTMALTTEDFASSASNTFMERLPSPSNKIALALARQVQPPASLPCMVDDTASDDGFVPFLSQTMRGAFTAIVYEPMGELKVEKQHLEAVLQHELSHQYELRAPYAKTVLAEKQAVLRDSSWRTPQDLVPSGSTLPS</sequence>
<feature type="compositionally biased region" description="Polar residues" evidence="2">
    <location>
        <begin position="96"/>
        <end position="117"/>
    </location>
</feature>
<feature type="region of interest" description="Disordered" evidence="2">
    <location>
        <begin position="1"/>
        <end position="120"/>
    </location>
</feature>
<keyword evidence="1" id="KW-0704">Schiff base</keyword>
<name>A0ABR3JDD2_9AGAR</name>
<evidence type="ECO:0000256" key="1">
    <source>
        <dbReference type="ARBA" id="ARBA00023270"/>
    </source>
</evidence>
<proteinExistence type="predicted"/>
<dbReference type="PANTHER" id="PTHR10683">
    <property type="entry name" value="TRANSALDOLASE"/>
    <property type="match status" value="1"/>
</dbReference>
<organism evidence="3 4">
    <name type="scientific">Hohenbuehelia grisea</name>
    <dbReference type="NCBI Taxonomy" id="104357"/>
    <lineage>
        <taxon>Eukaryota</taxon>
        <taxon>Fungi</taxon>
        <taxon>Dikarya</taxon>
        <taxon>Basidiomycota</taxon>
        <taxon>Agaricomycotina</taxon>
        <taxon>Agaricomycetes</taxon>
        <taxon>Agaricomycetidae</taxon>
        <taxon>Agaricales</taxon>
        <taxon>Pleurotineae</taxon>
        <taxon>Pleurotaceae</taxon>
        <taxon>Hohenbuehelia</taxon>
    </lineage>
</organism>
<dbReference type="SUPFAM" id="SSF51569">
    <property type="entry name" value="Aldolase"/>
    <property type="match status" value="1"/>
</dbReference>
<dbReference type="Gene3D" id="3.20.20.70">
    <property type="entry name" value="Aldolase class I"/>
    <property type="match status" value="1"/>
</dbReference>
<gene>
    <name evidence="3" type="ORF">HGRIS_004909</name>
</gene>
<evidence type="ECO:0000256" key="2">
    <source>
        <dbReference type="SAM" id="MobiDB-lite"/>
    </source>
</evidence>
<comment type="caution">
    <text evidence="3">The sequence shown here is derived from an EMBL/GenBank/DDBJ whole genome shotgun (WGS) entry which is preliminary data.</text>
</comment>
<accession>A0ABR3JDD2</accession>
<dbReference type="InterPro" id="IPR013785">
    <property type="entry name" value="Aldolase_TIM"/>
</dbReference>
<dbReference type="PANTHER" id="PTHR10683:SF18">
    <property type="entry name" value="TRANSALDOLASE"/>
    <property type="match status" value="1"/>
</dbReference>